<dbReference type="RefSeq" id="WP_181470855.1">
    <property type="nucleotide sequence ID" value="NZ_JACEFG010000001.1"/>
</dbReference>
<dbReference type="AlphaFoldDB" id="A0A838CPQ5"/>
<organism evidence="1 2">
    <name type="scientific">Halobacillus locisalis</name>
    <dbReference type="NCBI Taxonomy" id="220753"/>
    <lineage>
        <taxon>Bacteria</taxon>
        <taxon>Bacillati</taxon>
        <taxon>Bacillota</taxon>
        <taxon>Bacilli</taxon>
        <taxon>Bacillales</taxon>
        <taxon>Bacillaceae</taxon>
        <taxon>Halobacillus</taxon>
    </lineage>
</organism>
<gene>
    <name evidence="1" type="ORF">H0266_02795</name>
</gene>
<dbReference type="SUPFAM" id="SSF140663">
    <property type="entry name" value="TTHA0068-like"/>
    <property type="match status" value="1"/>
</dbReference>
<name>A0A838CPQ5_9BACI</name>
<evidence type="ECO:0000313" key="2">
    <source>
        <dbReference type="Proteomes" id="UP000571017"/>
    </source>
</evidence>
<reference evidence="1 2" key="1">
    <citation type="journal article" date="2004" name="Extremophiles">
        <title>Halobacillus locisalis sp. nov., a halophilic bacterium isolated from a marine solar saltern of the Yellow Sea in Korea.</title>
        <authorList>
            <person name="Yoon J.H."/>
            <person name="Kang K.H."/>
            <person name="Oh T.K."/>
            <person name="Park Y.H."/>
        </authorList>
    </citation>
    <scope>NUCLEOTIDE SEQUENCE [LARGE SCALE GENOMIC DNA]</scope>
    <source>
        <strain evidence="1 2">KCTC 3788</strain>
    </source>
</reference>
<comment type="caution">
    <text evidence="1">The sequence shown here is derived from an EMBL/GenBank/DDBJ whole genome shotgun (WGS) entry which is preliminary data.</text>
</comment>
<proteinExistence type="predicted"/>
<dbReference type="Pfam" id="PF03745">
    <property type="entry name" value="DUF309"/>
    <property type="match status" value="1"/>
</dbReference>
<dbReference type="EMBL" id="JACEFG010000001">
    <property type="protein sequence ID" value="MBA2173819.1"/>
    <property type="molecule type" value="Genomic_DNA"/>
</dbReference>
<keyword evidence="2" id="KW-1185">Reference proteome</keyword>
<dbReference type="PANTHER" id="PTHR34796:SF1">
    <property type="entry name" value="EXPRESSED PROTEIN"/>
    <property type="match status" value="1"/>
</dbReference>
<dbReference type="InterPro" id="IPR023203">
    <property type="entry name" value="TTHA0068_sf"/>
</dbReference>
<dbReference type="InterPro" id="IPR005500">
    <property type="entry name" value="DUF309"/>
</dbReference>
<sequence length="154" mass="18567">MYPTHYIEFLAHFHGTRDYFECHEVLEEYWKDNDLKNRESVWVFLIQVAVGFYHHRRGNFRGAEKLMKRSQVYVERHGHLLPSVGLDKFEMKELIRCELKLLSNSKPYQSIQLPITDPQLLRKVRTQCVSWRVPFNQPSPMDEALIDKHRLRNR</sequence>
<protein>
    <submittedName>
        <fullName evidence="1">DUF309 domain-containing protein</fullName>
    </submittedName>
</protein>
<dbReference type="Gene3D" id="1.10.3450.10">
    <property type="entry name" value="TTHA0068-like"/>
    <property type="match status" value="1"/>
</dbReference>
<evidence type="ECO:0000313" key="1">
    <source>
        <dbReference type="EMBL" id="MBA2173819.1"/>
    </source>
</evidence>
<dbReference type="PANTHER" id="PTHR34796">
    <property type="entry name" value="EXPRESSED PROTEIN"/>
    <property type="match status" value="1"/>
</dbReference>
<dbReference type="Proteomes" id="UP000571017">
    <property type="component" value="Unassembled WGS sequence"/>
</dbReference>
<accession>A0A838CPQ5</accession>